<evidence type="ECO:0000259" key="7">
    <source>
        <dbReference type="PROSITE" id="PS51007"/>
    </source>
</evidence>
<protein>
    <submittedName>
        <fullName evidence="8">Cytochrome c553</fullName>
    </submittedName>
</protein>
<dbReference type="RefSeq" id="WP_108720861.1">
    <property type="nucleotide sequence ID" value="NZ_FYEX01000002.1"/>
</dbReference>
<keyword evidence="3 6" id="KW-0479">Metal-binding</keyword>
<name>A0A212U188_9BURK</name>
<dbReference type="GO" id="GO:0046872">
    <property type="term" value="F:metal ion binding"/>
    <property type="evidence" value="ECO:0007669"/>
    <property type="project" value="UniProtKB-KW"/>
</dbReference>
<evidence type="ECO:0000256" key="6">
    <source>
        <dbReference type="PROSITE-ProRule" id="PRU00433"/>
    </source>
</evidence>
<accession>A0A212U188</accession>
<dbReference type="GO" id="GO:0009055">
    <property type="term" value="F:electron transfer activity"/>
    <property type="evidence" value="ECO:0007669"/>
    <property type="project" value="InterPro"/>
</dbReference>
<dbReference type="InterPro" id="IPR050597">
    <property type="entry name" value="Cytochrome_c_Oxidase_Subunit"/>
</dbReference>
<dbReference type="SUPFAM" id="SSF46626">
    <property type="entry name" value="Cytochrome c"/>
    <property type="match status" value="1"/>
</dbReference>
<proteinExistence type="predicted"/>
<evidence type="ECO:0000256" key="5">
    <source>
        <dbReference type="ARBA" id="ARBA00023004"/>
    </source>
</evidence>
<reference evidence="9" key="1">
    <citation type="submission" date="2017-06" db="EMBL/GenBank/DDBJ databases">
        <authorList>
            <person name="Varghese N."/>
            <person name="Submissions S."/>
        </authorList>
    </citation>
    <scope>NUCLEOTIDE SEQUENCE [LARGE SCALE GENOMIC DNA]</scope>
    <source>
        <strain evidence="9">MWH-VicM1</strain>
    </source>
</reference>
<keyword evidence="1" id="KW-0813">Transport</keyword>
<organism evidence="8 9">
    <name type="scientific">Polynucleobacter victoriensis</name>
    <dbReference type="NCBI Taxonomy" id="2049319"/>
    <lineage>
        <taxon>Bacteria</taxon>
        <taxon>Pseudomonadati</taxon>
        <taxon>Pseudomonadota</taxon>
        <taxon>Betaproteobacteria</taxon>
        <taxon>Burkholderiales</taxon>
        <taxon>Burkholderiaceae</taxon>
        <taxon>Polynucleobacter</taxon>
    </lineage>
</organism>
<dbReference type="PROSITE" id="PS51007">
    <property type="entry name" value="CYTC"/>
    <property type="match status" value="1"/>
</dbReference>
<keyword evidence="2 6" id="KW-0349">Heme</keyword>
<evidence type="ECO:0000256" key="1">
    <source>
        <dbReference type="ARBA" id="ARBA00022448"/>
    </source>
</evidence>
<keyword evidence="4" id="KW-0249">Electron transport</keyword>
<dbReference type="PANTHER" id="PTHR33751">
    <property type="entry name" value="CBB3-TYPE CYTOCHROME C OXIDASE SUBUNIT FIXP"/>
    <property type="match status" value="1"/>
</dbReference>
<dbReference type="OrthoDB" id="8526831at2"/>
<dbReference type="Gene3D" id="1.10.760.10">
    <property type="entry name" value="Cytochrome c-like domain"/>
    <property type="match status" value="1"/>
</dbReference>
<dbReference type="InterPro" id="IPR009056">
    <property type="entry name" value="Cyt_c-like_dom"/>
</dbReference>
<dbReference type="InterPro" id="IPR036909">
    <property type="entry name" value="Cyt_c-like_dom_sf"/>
</dbReference>
<evidence type="ECO:0000313" key="9">
    <source>
        <dbReference type="Proteomes" id="UP000197215"/>
    </source>
</evidence>
<gene>
    <name evidence="8" type="ORF">SAMN06295916_1417</name>
</gene>
<dbReference type="Pfam" id="PF00034">
    <property type="entry name" value="Cytochrom_C"/>
    <property type="match status" value="1"/>
</dbReference>
<keyword evidence="5 6" id="KW-0408">Iron</keyword>
<evidence type="ECO:0000256" key="2">
    <source>
        <dbReference type="ARBA" id="ARBA00022617"/>
    </source>
</evidence>
<evidence type="ECO:0000256" key="4">
    <source>
        <dbReference type="ARBA" id="ARBA00022982"/>
    </source>
</evidence>
<feature type="domain" description="Cytochrome c" evidence="7">
    <location>
        <begin position="25"/>
        <end position="105"/>
    </location>
</feature>
<dbReference type="AlphaFoldDB" id="A0A212U188"/>
<dbReference type="GO" id="GO:0020037">
    <property type="term" value="F:heme binding"/>
    <property type="evidence" value="ECO:0007669"/>
    <property type="project" value="InterPro"/>
</dbReference>
<sequence>MSQLFNRRPWAIIVGIFIALLCVANVNAQSLQVKQWAASCSACHGTDGYSEGGMASLAGQTKAELIQKMNEYKTGKRVASIMHQLSKGYTDEQIEQISAYFASLPAEKAAPKKTK</sequence>
<dbReference type="PANTHER" id="PTHR33751:SF9">
    <property type="entry name" value="CYTOCHROME C4"/>
    <property type="match status" value="1"/>
</dbReference>
<dbReference type="Proteomes" id="UP000197215">
    <property type="component" value="Unassembled WGS sequence"/>
</dbReference>
<evidence type="ECO:0000256" key="3">
    <source>
        <dbReference type="ARBA" id="ARBA00022723"/>
    </source>
</evidence>
<evidence type="ECO:0000313" key="8">
    <source>
        <dbReference type="EMBL" id="SNC71901.1"/>
    </source>
</evidence>
<keyword evidence="9" id="KW-1185">Reference proteome</keyword>
<dbReference type="EMBL" id="FYEX01000002">
    <property type="protein sequence ID" value="SNC71901.1"/>
    <property type="molecule type" value="Genomic_DNA"/>
</dbReference>